<reference evidence="1" key="1">
    <citation type="submission" date="2021-02" db="EMBL/GenBank/DDBJ databases">
        <authorList>
            <person name="Nowell W R."/>
        </authorList>
    </citation>
    <scope>NUCLEOTIDE SEQUENCE</scope>
</reference>
<organism evidence="1 2">
    <name type="scientific">Rotaria sordida</name>
    <dbReference type="NCBI Taxonomy" id="392033"/>
    <lineage>
        <taxon>Eukaryota</taxon>
        <taxon>Metazoa</taxon>
        <taxon>Spiralia</taxon>
        <taxon>Gnathifera</taxon>
        <taxon>Rotifera</taxon>
        <taxon>Eurotatoria</taxon>
        <taxon>Bdelloidea</taxon>
        <taxon>Philodinida</taxon>
        <taxon>Philodinidae</taxon>
        <taxon>Rotaria</taxon>
    </lineage>
</organism>
<evidence type="ECO:0000313" key="1">
    <source>
        <dbReference type="EMBL" id="CAF4368934.1"/>
    </source>
</evidence>
<dbReference type="EMBL" id="CAJOBE010054900">
    <property type="protein sequence ID" value="CAF4368934.1"/>
    <property type="molecule type" value="Genomic_DNA"/>
</dbReference>
<comment type="caution">
    <text evidence="1">The sequence shown here is derived from an EMBL/GenBank/DDBJ whole genome shotgun (WGS) entry which is preliminary data.</text>
</comment>
<dbReference type="AlphaFoldDB" id="A0A820M691"/>
<evidence type="ECO:0000313" key="2">
    <source>
        <dbReference type="Proteomes" id="UP000663874"/>
    </source>
</evidence>
<feature type="non-terminal residue" evidence="1">
    <location>
        <position position="1"/>
    </location>
</feature>
<dbReference type="Proteomes" id="UP000663874">
    <property type="component" value="Unassembled WGS sequence"/>
</dbReference>
<gene>
    <name evidence="1" type="ORF">FNK824_LOCUS42933</name>
</gene>
<proteinExistence type="predicted"/>
<name>A0A820M691_9BILA</name>
<protein>
    <submittedName>
        <fullName evidence="1">Uncharacterized protein</fullName>
    </submittedName>
</protein>
<sequence length="53" mass="6147">PSVDWQSWLYTLGMPPITHDFSTQLEQQCRQLATQQSPIKKEQMNMLNAKQVA</sequence>
<accession>A0A820M691</accession>